<organism evidence="2 3">
    <name type="scientific">Labrus bergylta</name>
    <name type="common">ballan wrasse</name>
    <dbReference type="NCBI Taxonomy" id="56723"/>
    <lineage>
        <taxon>Eukaryota</taxon>
        <taxon>Metazoa</taxon>
        <taxon>Chordata</taxon>
        <taxon>Craniata</taxon>
        <taxon>Vertebrata</taxon>
        <taxon>Euteleostomi</taxon>
        <taxon>Actinopterygii</taxon>
        <taxon>Neopterygii</taxon>
        <taxon>Teleostei</taxon>
        <taxon>Neoteleostei</taxon>
        <taxon>Acanthomorphata</taxon>
        <taxon>Eupercaria</taxon>
        <taxon>Labriformes</taxon>
        <taxon>Labridae</taxon>
        <taxon>Labrus</taxon>
    </lineage>
</organism>
<keyword evidence="3" id="KW-1185">Reference proteome</keyword>
<accession>A0A3Q3FYE3</accession>
<keyword evidence="1" id="KW-0472">Membrane</keyword>
<dbReference type="InParanoid" id="A0A3Q3FYE3"/>
<dbReference type="GeneTree" id="ENSGT00940000179967"/>
<reference evidence="2" key="2">
    <citation type="submission" date="2025-09" db="UniProtKB">
        <authorList>
            <consortium name="Ensembl"/>
        </authorList>
    </citation>
    <scope>IDENTIFICATION</scope>
</reference>
<evidence type="ECO:0000313" key="3">
    <source>
        <dbReference type="Proteomes" id="UP000261660"/>
    </source>
</evidence>
<feature type="transmembrane region" description="Helical" evidence="1">
    <location>
        <begin position="6"/>
        <end position="29"/>
    </location>
</feature>
<dbReference type="AlphaFoldDB" id="A0A3Q3FYE3"/>
<keyword evidence="1" id="KW-0812">Transmembrane</keyword>
<dbReference type="Ensembl" id="ENSLBET00000027030.1">
    <property type="protein sequence ID" value="ENSLBEP00000025741.1"/>
    <property type="gene ID" value="ENSLBEG00000019645.1"/>
</dbReference>
<dbReference type="Proteomes" id="UP000261660">
    <property type="component" value="Unplaced"/>
</dbReference>
<protein>
    <submittedName>
        <fullName evidence="2">Uncharacterized protein</fullName>
    </submittedName>
</protein>
<evidence type="ECO:0000313" key="2">
    <source>
        <dbReference type="Ensembl" id="ENSLBEP00000025741.1"/>
    </source>
</evidence>
<proteinExistence type="predicted"/>
<keyword evidence="1" id="KW-1133">Transmembrane helix</keyword>
<name>A0A3Q3FYE3_9LABR</name>
<sequence>MVFGLVLLVFCISGFGVIWWLAVACLLVVGRLASWSWGDSPTYLLIADGLHLGGRAYNECNLFRLIFLMLFSNKLINKHSYTINCSLASVSMQLFSQISSSSADGGFCTDVVSLCERELLPC</sequence>
<evidence type="ECO:0000256" key="1">
    <source>
        <dbReference type="SAM" id="Phobius"/>
    </source>
</evidence>
<reference evidence="2" key="1">
    <citation type="submission" date="2025-08" db="UniProtKB">
        <authorList>
            <consortium name="Ensembl"/>
        </authorList>
    </citation>
    <scope>IDENTIFICATION</scope>
</reference>